<keyword evidence="4" id="KW-0808">Transferase</keyword>
<dbReference type="GO" id="GO:0006388">
    <property type="term" value="P:tRNA splicing, via endonucleolytic cleavage and ligation"/>
    <property type="evidence" value="ECO:0007669"/>
    <property type="project" value="TreeGrafter"/>
</dbReference>
<dbReference type="PANTHER" id="PTHR12684">
    <property type="entry name" value="PUTATIVE PHOSPHOTRANSFERASE"/>
    <property type="match status" value="1"/>
</dbReference>
<dbReference type="Proteomes" id="UP000219338">
    <property type="component" value="Unassembled WGS sequence"/>
</dbReference>
<evidence type="ECO:0000256" key="4">
    <source>
        <dbReference type="ARBA" id="ARBA00022679"/>
    </source>
</evidence>
<accession>A0A284R3T5</accession>
<dbReference type="EC" id="2.7.1.160" evidence="3"/>
<dbReference type="Gene3D" id="1.10.10.970">
    <property type="entry name" value="RNA 2'-phosphotransferase, Tpt1/KptA family, N-terminal domain"/>
    <property type="match status" value="1"/>
</dbReference>
<comment type="similarity">
    <text evidence="2">Belongs to the KptA/TPT1 family.</text>
</comment>
<keyword evidence="5" id="KW-0520">NAD</keyword>
<proteinExistence type="inferred from homology"/>
<evidence type="ECO:0000256" key="7">
    <source>
        <dbReference type="SAM" id="MobiDB-lite"/>
    </source>
</evidence>
<organism evidence="8 9">
    <name type="scientific">Armillaria ostoyae</name>
    <name type="common">Armillaria root rot fungus</name>
    <dbReference type="NCBI Taxonomy" id="47428"/>
    <lineage>
        <taxon>Eukaryota</taxon>
        <taxon>Fungi</taxon>
        <taxon>Dikarya</taxon>
        <taxon>Basidiomycota</taxon>
        <taxon>Agaricomycotina</taxon>
        <taxon>Agaricomycetes</taxon>
        <taxon>Agaricomycetidae</taxon>
        <taxon>Agaricales</taxon>
        <taxon>Marasmiineae</taxon>
        <taxon>Physalacriaceae</taxon>
        <taxon>Armillaria</taxon>
    </lineage>
</organism>
<evidence type="ECO:0000256" key="2">
    <source>
        <dbReference type="ARBA" id="ARBA00009836"/>
    </source>
</evidence>
<evidence type="ECO:0000256" key="5">
    <source>
        <dbReference type="ARBA" id="ARBA00023027"/>
    </source>
</evidence>
<dbReference type="OMA" id="WRTIRTE"/>
<gene>
    <name evidence="8" type="ORF">ARMOST_06738</name>
</gene>
<dbReference type="InterPro" id="IPR002745">
    <property type="entry name" value="Ptrans_KptA/Tpt1"/>
</dbReference>
<evidence type="ECO:0000256" key="3">
    <source>
        <dbReference type="ARBA" id="ARBA00012007"/>
    </source>
</evidence>
<comment type="catalytic activity">
    <reaction evidence="6">
        <text>2'-phospho-[ligated tRNA] + NAD(+) = mature tRNA + ADP-alpha-D-ribose 1'',2''-cyclic phosphate + nicotinamide</text>
        <dbReference type="Rhea" id="RHEA:23324"/>
        <dbReference type="Rhea" id="RHEA-COMP:11106"/>
        <dbReference type="Rhea" id="RHEA-COMP:11107"/>
        <dbReference type="ChEBI" id="CHEBI:17154"/>
        <dbReference type="ChEBI" id="CHEBI:57540"/>
        <dbReference type="ChEBI" id="CHEBI:76596"/>
        <dbReference type="ChEBI" id="CHEBI:82883"/>
        <dbReference type="ChEBI" id="CHEBI:85027"/>
        <dbReference type="EC" id="2.7.1.160"/>
    </reaction>
</comment>
<dbReference type="EMBL" id="FUEG01000004">
    <property type="protein sequence ID" value="SJL03384.1"/>
    <property type="molecule type" value="Genomic_DNA"/>
</dbReference>
<dbReference type="STRING" id="47428.A0A284R3T5"/>
<evidence type="ECO:0000313" key="9">
    <source>
        <dbReference type="Proteomes" id="UP000219338"/>
    </source>
</evidence>
<dbReference type="Gene3D" id="3.20.170.30">
    <property type="match status" value="1"/>
</dbReference>
<dbReference type="PANTHER" id="PTHR12684:SF2">
    <property type="entry name" value="TRNA 2'-PHOSPHOTRANSFERASE 1"/>
    <property type="match status" value="1"/>
</dbReference>
<dbReference type="OrthoDB" id="419694at2759"/>
<dbReference type="AlphaFoldDB" id="A0A284R3T5"/>
<name>A0A284R3T5_ARMOS</name>
<dbReference type="Pfam" id="PF01885">
    <property type="entry name" value="PTS_2-RNA"/>
    <property type="match status" value="1"/>
</dbReference>
<dbReference type="InterPro" id="IPR042080">
    <property type="entry name" value="RNA_2'-PTrans_N"/>
</dbReference>
<comment type="function">
    <text evidence="1">Catalyzes the last step of tRNA splicing, the transfer of the splice junction 2'-phosphate from ligated tRNA to NAD to produce ADP-ribose 1''-2'' cyclic phosphate.</text>
</comment>
<evidence type="ECO:0000256" key="6">
    <source>
        <dbReference type="ARBA" id="ARBA00047949"/>
    </source>
</evidence>
<keyword evidence="9" id="KW-1185">Reference proteome</keyword>
<dbReference type="GO" id="GO:0000215">
    <property type="term" value="F:tRNA 2'-phosphotransferase activity"/>
    <property type="evidence" value="ECO:0007669"/>
    <property type="project" value="UniProtKB-EC"/>
</dbReference>
<evidence type="ECO:0000256" key="1">
    <source>
        <dbReference type="ARBA" id="ARBA00003343"/>
    </source>
</evidence>
<protein>
    <recommendedName>
        <fullName evidence="3">2'-phosphotransferase</fullName>
        <ecNumber evidence="3">2.7.1.160</ecNumber>
    </recommendedName>
</protein>
<sequence>MTPGLCKNFSDAVLISHAPSGSSFPPATTIPKTTLQLDFVSSFKIITASLPLRFVAAIRKNVWHPDPVLEEGQAFAFKDLTWLLRHGARHHEVRIEPDGYVAVSDILSNPRYDRFTLDSIREMAEMDTRDRIQIKEEYNTHRTKVWVRVSGHHSIPWVHPGAKKLASSAKSAWDSMALPFSQLFYLTTREDWRTIRTEGIKAGHSFIHLKQDIPDHYGLRSGHSFSPVVVVINASVATRFGVSFYSHPTGEILTTGDSSGYIDPQTFRAAFAIQWEHESLVGQHEPWLRPRDPRKRHDSRHLIPDKNKQRFRKRPTLHYPPIQVPTRTKVDVVLPSSKNKDPVESPPTPSANVMLQPQYQIDIHRSRATPPHMQGTAITMKG</sequence>
<evidence type="ECO:0000313" key="8">
    <source>
        <dbReference type="EMBL" id="SJL03384.1"/>
    </source>
</evidence>
<reference evidence="9" key="1">
    <citation type="journal article" date="2017" name="Nat. Ecol. Evol.">
        <title>Genome expansion and lineage-specific genetic innovations in the forest pathogenic fungi Armillaria.</title>
        <authorList>
            <person name="Sipos G."/>
            <person name="Prasanna A.N."/>
            <person name="Walter M.C."/>
            <person name="O'Connor E."/>
            <person name="Balint B."/>
            <person name="Krizsan K."/>
            <person name="Kiss B."/>
            <person name="Hess J."/>
            <person name="Varga T."/>
            <person name="Slot J."/>
            <person name="Riley R."/>
            <person name="Boka B."/>
            <person name="Rigling D."/>
            <person name="Barry K."/>
            <person name="Lee J."/>
            <person name="Mihaltcheva S."/>
            <person name="LaButti K."/>
            <person name="Lipzen A."/>
            <person name="Waldron R."/>
            <person name="Moloney N.M."/>
            <person name="Sperisen C."/>
            <person name="Kredics L."/>
            <person name="Vagvoelgyi C."/>
            <person name="Patrignani A."/>
            <person name="Fitzpatrick D."/>
            <person name="Nagy I."/>
            <person name="Doyle S."/>
            <person name="Anderson J.B."/>
            <person name="Grigoriev I.V."/>
            <person name="Gueldener U."/>
            <person name="Muensterkoetter M."/>
            <person name="Nagy L.G."/>
        </authorList>
    </citation>
    <scope>NUCLEOTIDE SEQUENCE [LARGE SCALE GENOMIC DNA]</scope>
    <source>
        <strain evidence="9">C18/9</strain>
    </source>
</reference>
<dbReference type="SUPFAM" id="SSF56399">
    <property type="entry name" value="ADP-ribosylation"/>
    <property type="match status" value="1"/>
</dbReference>
<feature type="region of interest" description="Disordered" evidence="7">
    <location>
        <begin position="286"/>
        <end position="321"/>
    </location>
</feature>
<dbReference type="InterPro" id="IPR042081">
    <property type="entry name" value="RNA_2'-PTrans_C"/>
</dbReference>